<reference evidence="2" key="1">
    <citation type="submission" date="2024-02" db="EMBL/GenBank/DDBJ databases">
        <authorList>
            <consortium name="ELIXIR-Norway"/>
            <consortium name="Elixir Norway"/>
        </authorList>
    </citation>
    <scope>NUCLEOTIDE SEQUENCE</scope>
</reference>
<organism evidence="2 3">
    <name type="scientific">Sphagnum troendelagicum</name>
    <dbReference type="NCBI Taxonomy" id="128251"/>
    <lineage>
        <taxon>Eukaryota</taxon>
        <taxon>Viridiplantae</taxon>
        <taxon>Streptophyta</taxon>
        <taxon>Embryophyta</taxon>
        <taxon>Bryophyta</taxon>
        <taxon>Sphagnophytina</taxon>
        <taxon>Sphagnopsida</taxon>
        <taxon>Sphagnales</taxon>
        <taxon>Sphagnaceae</taxon>
        <taxon>Sphagnum</taxon>
    </lineage>
</organism>
<protein>
    <submittedName>
        <fullName evidence="2">Uncharacterized protein</fullName>
    </submittedName>
</protein>
<evidence type="ECO:0000313" key="3">
    <source>
        <dbReference type="Proteomes" id="UP001497512"/>
    </source>
</evidence>
<feature type="region of interest" description="Disordered" evidence="1">
    <location>
        <begin position="68"/>
        <end position="91"/>
    </location>
</feature>
<evidence type="ECO:0000256" key="1">
    <source>
        <dbReference type="SAM" id="MobiDB-lite"/>
    </source>
</evidence>
<gene>
    <name evidence="2" type="ORF">CSSPTR1EN2_LOCUS14898</name>
</gene>
<dbReference type="Proteomes" id="UP001497512">
    <property type="component" value="Chromosome 3"/>
</dbReference>
<keyword evidence="3" id="KW-1185">Reference proteome</keyword>
<accession>A0ABP0UEX7</accession>
<evidence type="ECO:0000313" key="2">
    <source>
        <dbReference type="EMBL" id="CAK9219829.1"/>
    </source>
</evidence>
<sequence length="91" mass="10373">MDQSGVMLFDIHTRAKSLGAYFTPVSPGRQRIHGKRRRHSLESVVVPIHVRRQRTDVREGAKSAIVPFEDQGREERGASRERVPEVVAERV</sequence>
<proteinExistence type="predicted"/>
<feature type="compositionally biased region" description="Basic and acidic residues" evidence="1">
    <location>
        <begin position="70"/>
        <end position="91"/>
    </location>
</feature>
<name>A0ABP0UEX7_9BRYO</name>
<dbReference type="EMBL" id="OZ019895">
    <property type="protein sequence ID" value="CAK9219829.1"/>
    <property type="molecule type" value="Genomic_DNA"/>
</dbReference>